<comment type="catalytic activity">
    <reaction evidence="6">
        <text>The enzyme specifically hydrolyzes (1-&gt;4)-beta-D-galactosidic linkages in type I arabinogalactans.</text>
        <dbReference type="EC" id="3.2.1.89"/>
    </reaction>
</comment>
<comment type="caution">
    <text evidence="8">The sequence shown here is derived from an EMBL/GenBank/DDBJ whole genome shotgun (WGS) entry which is preliminary data.</text>
</comment>
<evidence type="ECO:0000256" key="6">
    <source>
        <dbReference type="RuleBase" id="RU361192"/>
    </source>
</evidence>
<evidence type="ECO:0000313" key="8">
    <source>
        <dbReference type="EMBL" id="KRM96760.1"/>
    </source>
</evidence>
<name>A0A0R2CY62_9LACO</name>
<dbReference type="NCBIfam" id="TIGR03715">
    <property type="entry name" value="KxYKxGKxW"/>
    <property type="match status" value="1"/>
</dbReference>
<feature type="compositionally biased region" description="Polar residues" evidence="7">
    <location>
        <begin position="138"/>
        <end position="167"/>
    </location>
</feature>
<dbReference type="Gene3D" id="2.10.270.10">
    <property type="entry name" value="Cholin Binding"/>
    <property type="match status" value="6"/>
</dbReference>
<accession>A0A0R2CY62</accession>
<feature type="compositionally biased region" description="Low complexity" evidence="7">
    <location>
        <begin position="108"/>
        <end position="124"/>
    </location>
</feature>
<dbReference type="EC" id="3.2.1.89" evidence="6"/>
<reference evidence="8 9" key="1">
    <citation type="journal article" date="2015" name="Genome Announc.">
        <title>Expanding the biotechnology potential of lactobacilli through comparative genomics of 213 strains and associated genera.</title>
        <authorList>
            <person name="Sun Z."/>
            <person name="Harris H.M."/>
            <person name="McCann A."/>
            <person name="Guo C."/>
            <person name="Argimon S."/>
            <person name="Zhang W."/>
            <person name="Yang X."/>
            <person name="Jeffery I.B."/>
            <person name="Cooney J.C."/>
            <person name="Kagawa T.F."/>
            <person name="Liu W."/>
            <person name="Song Y."/>
            <person name="Salvetti E."/>
            <person name="Wrobel A."/>
            <person name="Rasinkangas P."/>
            <person name="Parkhill J."/>
            <person name="Rea M.C."/>
            <person name="O'Sullivan O."/>
            <person name="Ritari J."/>
            <person name="Douillard F.P."/>
            <person name="Paul Ross R."/>
            <person name="Yang R."/>
            <person name="Briner A.E."/>
            <person name="Felis G.E."/>
            <person name="de Vos W.M."/>
            <person name="Barrangou R."/>
            <person name="Klaenhammer T.R."/>
            <person name="Caufield P.W."/>
            <person name="Cui Y."/>
            <person name="Zhang H."/>
            <person name="O'Toole P.W."/>
        </authorList>
    </citation>
    <scope>NUCLEOTIDE SEQUENCE [LARGE SCALE GENOMIC DNA]</scope>
    <source>
        <strain evidence="8 9">DSM 21051</strain>
    </source>
</reference>
<dbReference type="GO" id="GO:0031218">
    <property type="term" value="F:arabinogalactan endo-1,4-beta-galactosidase activity"/>
    <property type="evidence" value="ECO:0007669"/>
    <property type="project" value="UniProtKB-EC"/>
</dbReference>
<feature type="compositionally biased region" description="Low complexity" evidence="7">
    <location>
        <begin position="62"/>
        <end position="77"/>
    </location>
</feature>
<evidence type="ECO:0000256" key="1">
    <source>
        <dbReference type="ARBA" id="ARBA00010687"/>
    </source>
</evidence>
<dbReference type="InterPro" id="IPR022263">
    <property type="entry name" value="KxYKxGKxW"/>
</dbReference>
<dbReference type="InterPro" id="IPR018337">
    <property type="entry name" value="Cell_wall/Cho-bd_repeat"/>
</dbReference>
<evidence type="ECO:0000256" key="7">
    <source>
        <dbReference type="SAM" id="MobiDB-lite"/>
    </source>
</evidence>
<dbReference type="GO" id="GO:0045490">
    <property type="term" value="P:pectin catabolic process"/>
    <property type="evidence" value="ECO:0007669"/>
    <property type="project" value="TreeGrafter"/>
</dbReference>
<dbReference type="PATRIC" id="fig|1423725.3.peg.284"/>
<evidence type="ECO:0000256" key="2">
    <source>
        <dbReference type="ARBA" id="ARBA00022729"/>
    </source>
</evidence>
<dbReference type="RefSeq" id="WP_057875347.1">
    <property type="nucleotide sequence ID" value="NZ_AYZD01000011.1"/>
</dbReference>
<dbReference type="Gene3D" id="3.20.20.80">
    <property type="entry name" value="Glycosidases"/>
    <property type="match status" value="1"/>
</dbReference>
<dbReference type="SUPFAM" id="SSF51445">
    <property type="entry name" value="(Trans)glycosidases"/>
    <property type="match status" value="1"/>
</dbReference>
<evidence type="ECO:0000256" key="3">
    <source>
        <dbReference type="ARBA" id="ARBA00022737"/>
    </source>
</evidence>
<dbReference type="Pfam" id="PF07745">
    <property type="entry name" value="Glyco_hydro_53"/>
    <property type="match status" value="1"/>
</dbReference>
<protein>
    <recommendedName>
        <fullName evidence="6">Arabinogalactan endo-beta-1,4-galactanase</fullName>
        <ecNumber evidence="6">3.2.1.89</ecNumber>
    </recommendedName>
</protein>
<dbReference type="OrthoDB" id="9768786at2"/>
<keyword evidence="4 6" id="KW-0378">Hydrolase</keyword>
<dbReference type="EMBL" id="AYZD01000011">
    <property type="protein sequence ID" value="KRM96760.1"/>
    <property type="molecule type" value="Genomic_DNA"/>
</dbReference>
<feature type="compositionally biased region" description="Polar residues" evidence="7">
    <location>
        <begin position="78"/>
        <end position="89"/>
    </location>
</feature>
<dbReference type="GO" id="GO:0015926">
    <property type="term" value="F:glucosidase activity"/>
    <property type="evidence" value="ECO:0007669"/>
    <property type="project" value="InterPro"/>
</dbReference>
<gene>
    <name evidence="8" type="ORF">FC19_GL000276</name>
</gene>
<organism evidence="8 9">
    <name type="scientific">Liquorilactobacillus aquaticus DSM 21051</name>
    <dbReference type="NCBI Taxonomy" id="1423725"/>
    <lineage>
        <taxon>Bacteria</taxon>
        <taxon>Bacillati</taxon>
        <taxon>Bacillota</taxon>
        <taxon>Bacilli</taxon>
        <taxon>Lactobacillales</taxon>
        <taxon>Lactobacillaceae</taxon>
        <taxon>Liquorilactobacillus</taxon>
    </lineage>
</organism>
<sequence length="1350" mass="150265">MVEYKLHYKMYKAGKNWIYAALTTIALGIAFVSDNSIVKADTVTTTVAAAQNEPTTGKKLGSSTAASTEEAAASNSSDTQEVQNNVQTLTKKDMAASDTSSTVQASETAATDTKTATTKAGKTTQDVQAPSSREVDKTASSNSKSVASVQTSTRQMTDETANSSENQKSSVKTVKAAVVVSSDKVNTQTQSSVVQTQNDKKTKTITQPKTNLIQKQENGNWYIYDADGKYQVGFQKIVDQNKTVYYNNQGQMQYGQQQIQNNWYLFDKNTGAMQTGFQNIPEQKKKVYYNDQGQMQYGQQQIQSKWYLFDKNTGAMKTGFQNIPEQRKTVYYNGQGQMQYGQQQIQSKWYLFDNKTGAMMKGLQYILGQNKMVYYNNQGQMIYGTQKVNGHLYVFNRATGALNVKPGQQWIDGHWYLFSKRLAMQTGFQNIVGQKKTVYYNAQGQMQYGQQRIQNNWYLFDKNTGAMQTGFQNISDQKKTVYYNNQGRMQYGQQRIQNNWYLFDKNTGAMQTGFQNISDQKKTAYYNNQGRMQYGQQRIQNNWYLFDKNTGAMQTGFQNISDQKKTVYYNDQGQMLYAWQIINNDKYYFDKNTGALTTGTVRIDGDKYDFDKNGVLLDQSKYDIKTYRELTANDINSKLEQSGQHSLNVDLSNSQDNYAAFSLHDGAQLIAQGDLSDETTAVEEYLRKNANMTGTATVYRANVTAANAVEAAQKTSRLFADWYNGASDFSWTSLGIGGVRDLDNKNGWTSAMLLYKAVPDTTNVPSAASSKIVYRVGTVYGNEAITASKQEQLQEGMTVSEAEVDNSDNNEHLENILQGRLGQKISTDSLKVIANSIGGMTTVLVGTKQYLDGNGQAYHYEFWLDGQTAVLKEENFVNDNIDASYGNILVANVSATAIYEKEQSVPNAEIPTSKMTSDQITAAYQTGTETGLKYENVNIKPIEGMKQDTIRGVDISSYIALKNAGVQFYDFDGKKASLIKVLHDAGVNYLRLRIWNDPYDSQNNSYGGGASDEANMLAIAREASQYGMKLAIDFQYSDFWTDPGKQVVPKAWRNLTNSELEQAVYLYTKKVMSDFKGSGADVGMVQIGNEITNGLLGIVASRDQGESYANIWNNAQSAGKISDYLVAGAHAVRESTPDAKVVIHIETPNIDKYSAIMTALKNNGVDYDVLGSSYYPFWSTGTDNGHGLGRGANTPANLAAVEKMVQEKYGKQFVILETGWVNSLQDADGTGNSISSNTNAYTVGPQGQVDAMREMYQVLVKQGGLGAFYWEPAWIPVKAGWDNWQYNKSAADLYGTGWASKYAVGYAPDNVMYYQGQPAWGGTTWDNVTLFDDHGYPLQSLKAFKGFLKS</sequence>
<evidence type="ECO:0000256" key="5">
    <source>
        <dbReference type="ARBA" id="ARBA00023295"/>
    </source>
</evidence>
<keyword evidence="3" id="KW-0677">Repeat</keyword>
<dbReference type="InterPro" id="IPR017853">
    <property type="entry name" value="GH"/>
</dbReference>
<dbReference type="PANTHER" id="PTHR34983">
    <property type="entry name" value="ARABINOGALACTAN ENDO-BETA-1,4-GALACTANASE A"/>
    <property type="match status" value="1"/>
</dbReference>
<dbReference type="Pfam" id="PF19258">
    <property type="entry name" value="KxYKxGKxW_sig"/>
    <property type="match status" value="1"/>
</dbReference>
<evidence type="ECO:0000256" key="4">
    <source>
        <dbReference type="ARBA" id="ARBA00022801"/>
    </source>
</evidence>
<dbReference type="PANTHER" id="PTHR34983:SF2">
    <property type="entry name" value="ENDO-BETA-1,4-GALACTANASE"/>
    <property type="match status" value="1"/>
</dbReference>
<keyword evidence="2" id="KW-0732">Signal</keyword>
<comment type="similarity">
    <text evidence="1 6">Belongs to the glycosyl hydrolase 53 family.</text>
</comment>
<feature type="compositionally biased region" description="Polar residues" evidence="7">
    <location>
        <begin position="97"/>
        <end position="107"/>
    </location>
</feature>
<dbReference type="Pfam" id="PF19127">
    <property type="entry name" value="Choline_bind_3"/>
    <property type="match status" value="5"/>
</dbReference>
<dbReference type="Proteomes" id="UP000051015">
    <property type="component" value="Unassembled WGS sequence"/>
</dbReference>
<keyword evidence="9" id="KW-1185">Reference proteome</keyword>
<dbReference type="SUPFAM" id="SSF69360">
    <property type="entry name" value="Cell wall binding repeat"/>
    <property type="match status" value="4"/>
</dbReference>
<keyword evidence="5 6" id="KW-0326">Glycosidase</keyword>
<dbReference type="InterPro" id="IPR011683">
    <property type="entry name" value="Glyco_hydro_53"/>
</dbReference>
<feature type="region of interest" description="Disordered" evidence="7">
    <location>
        <begin position="54"/>
        <end position="172"/>
    </location>
</feature>
<evidence type="ECO:0000313" key="9">
    <source>
        <dbReference type="Proteomes" id="UP000051015"/>
    </source>
</evidence>
<proteinExistence type="inferred from homology"/>
<dbReference type="STRING" id="1423725.FC19_GL000276"/>